<proteinExistence type="predicted"/>
<evidence type="ECO:0000256" key="1">
    <source>
        <dbReference type="SAM" id="MobiDB-lite"/>
    </source>
</evidence>
<dbReference type="Proteomes" id="UP000309215">
    <property type="component" value="Unassembled WGS sequence"/>
</dbReference>
<keyword evidence="3" id="KW-1185">Reference proteome</keyword>
<evidence type="ECO:0000313" key="3">
    <source>
        <dbReference type="Proteomes" id="UP000309215"/>
    </source>
</evidence>
<evidence type="ECO:0000313" key="2">
    <source>
        <dbReference type="EMBL" id="TKC96489.1"/>
    </source>
</evidence>
<dbReference type="AlphaFoldDB" id="A0A4V5PMI2"/>
<dbReference type="RefSeq" id="WP_136935410.1">
    <property type="nucleotide sequence ID" value="NZ_SSMQ01000086.1"/>
</dbReference>
<reference evidence="2 3" key="1">
    <citation type="submission" date="2019-04" db="EMBL/GenBank/DDBJ databases">
        <authorList>
            <person name="Li Y."/>
            <person name="Wang J."/>
        </authorList>
    </citation>
    <scope>NUCLEOTIDE SEQUENCE [LARGE SCALE GENOMIC DNA]</scope>
    <source>
        <strain evidence="2 3">DSM 14668</strain>
    </source>
</reference>
<feature type="compositionally biased region" description="Basic and acidic residues" evidence="1">
    <location>
        <begin position="1"/>
        <end position="13"/>
    </location>
</feature>
<protein>
    <submittedName>
        <fullName evidence="2">Uncharacterized protein</fullName>
    </submittedName>
</protein>
<dbReference type="OrthoDB" id="238826at68525"/>
<comment type="caution">
    <text evidence="2">The sequence shown here is derived from an EMBL/GenBank/DDBJ whole genome shotgun (WGS) entry which is preliminary data.</text>
</comment>
<organism evidence="2 3">
    <name type="scientific">Polyangium fumosum</name>
    <dbReference type="NCBI Taxonomy" id="889272"/>
    <lineage>
        <taxon>Bacteria</taxon>
        <taxon>Pseudomonadati</taxon>
        <taxon>Myxococcota</taxon>
        <taxon>Polyangia</taxon>
        <taxon>Polyangiales</taxon>
        <taxon>Polyangiaceae</taxon>
        <taxon>Polyangium</taxon>
    </lineage>
</organism>
<accession>A0A4V5PMI2</accession>
<dbReference type="EMBL" id="SSMQ01000086">
    <property type="protein sequence ID" value="TKC96489.1"/>
    <property type="molecule type" value="Genomic_DNA"/>
</dbReference>
<feature type="region of interest" description="Disordered" evidence="1">
    <location>
        <begin position="1"/>
        <end position="21"/>
    </location>
</feature>
<name>A0A4V5PMI2_9BACT</name>
<sequence length="133" mass="14653">MWTRETLRPDLSRHHTGLSGAREDFTRPLRAPWIADALGPPPEVAWLYHRASGVSLRVDPELLAALRAASGTSGPVSIPEPVQRFLVRLAGWDEETRARGPVDEEAAILERPRGELVAAARVRSEKNGAARYV</sequence>
<gene>
    <name evidence="2" type="ORF">E8A74_45370</name>
</gene>